<dbReference type="InterPro" id="IPR012340">
    <property type="entry name" value="NA-bd_OB-fold"/>
</dbReference>
<dbReference type="EMBL" id="AWUE01012669">
    <property type="protein sequence ID" value="OMP08534.1"/>
    <property type="molecule type" value="Genomic_DNA"/>
</dbReference>
<evidence type="ECO:0000313" key="2">
    <source>
        <dbReference type="EMBL" id="OMP08534.1"/>
    </source>
</evidence>
<evidence type="ECO:0000256" key="1">
    <source>
        <dbReference type="SAM" id="MobiDB-lite"/>
    </source>
</evidence>
<dbReference type="PANTHER" id="PTHR47165:SF4">
    <property type="entry name" value="OS03G0429900 PROTEIN"/>
    <property type="match status" value="1"/>
</dbReference>
<feature type="compositionally biased region" description="Low complexity" evidence="1">
    <location>
        <begin position="312"/>
        <end position="322"/>
    </location>
</feature>
<reference evidence="3" key="1">
    <citation type="submission" date="2013-09" db="EMBL/GenBank/DDBJ databases">
        <title>Corchorus olitorius genome sequencing.</title>
        <authorList>
            <person name="Alam M."/>
            <person name="Haque M.S."/>
            <person name="Islam M.S."/>
            <person name="Emdad E.M."/>
            <person name="Islam M.M."/>
            <person name="Ahmed B."/>
            <person name="Halim A."/>
            <person name="Hossen Q.M.M."/>
            <person name="Hossain M.Z."/>
            <person name="Ahmed R."/>
            <person name="Khan M.M."/>
            <person name="Islam R."/>
            <person name="Rashid M.M."/>
            <person name="Khan S.A."/>
            <person name="Rahman M.S."/>
            <person name="Alam M."/>
            <person name="Yahiya A.S."/>
            <person name="Khan M.S."/>
            <person name="Azam M.S."/>
            <person name="Haque T."/>
            <person name="Lashkar M.Z.H."/>
            <person name="Akhand A.I."/>
            <person name="Morshed G."/>
            <person name="Roy S."/>
            <person name="Uddin K.S."/>
            <person name="Rabeya T."/>
            <person name="Hossain A.S."/>
            <person name="Chowdhury A."/>
            <person name="Snigdha A.R."/>
            <person name="Mortoza M.S."/>
            <person name="Matin S.A."/>
            <person name="Hoque S.M.E."/>
            <person name="Islam M.K."/>
            <person name="Roy D.K."/>
            <person name="Haider R."/>
            <person name="Moosa M.M."/>
            <person name="Elias S.M."/>
            <person name="Hasan A.M."/>
            <person name="Jahan S."/>
            <person name="Shafiuddin M."/>
            <person name="Mahmood N."/>
            <person name="Shommy N.S."/>
        </authorList>
    </citation>
    <scope>NUCLEOTIDE SEQUENCE [LARGE SCALE GENOMIC DNA]</scope>
    <source>
        <strain evidence="3">cv. O-4</strain>
    </source>
</reference>
<sequence>MLSQLRDGGQRGAIVIRMVHLWDSIIPPNNIFTGIDFLAVDYQGFAMHGTIPADLADDFRDQVREDKVYKVQIFEGSIRSPLYYFKFASYEEIMAQNEKLFYMTATDVKSVVRHNNRGTVDKREIILLLTTGQKIKITVWDPKIVELDITAIIELGYKPVLAIGGVFIKDNQAYKQINTCSGTKFLLDPNIPEGLDTRKHIPLDKTPVELLSSSDVENLRDYTYPDAKDREIEDLLYMNAATTKGVKFRVKGKVIKFQTKQGWFYNSCQDCTYGVKKEASGYTCPTHGDTSSRMRFFYFDPIGPNEDVSNVGKGKSMGSSSKDQLQNAQSDVRSNVLDQTPKDKHLDSDGAPLDGQIEISLTPSI</sequence>
<protein>
    <submittedName>
        <fullName evidence="2">Nucleic acid-binding protein</fullName>
    </submittedName>
</protein>
<dbReference type="OrthoDB" id="1931061at2759"/>
<gene>
    <name evidence="2" type="ORF">COLO4_06380</name>
</gene>
<proteinExistence type="predicted"/>
<dbReference type="SUPFAM" id="SSF50249">
    <property type="entry name" value="Nucleic acid-binding proteins"/>
    <property type="match status" value="2"/>
</dbReference>
<accession>A0A1R3KN88</accession>
<dbReference type="PANTHER" id="PTHR47165">
    <property type="entry name" value="OS03G0429900 PROTEIN"/>
    <property type="match status" value="1"/>
</dbReference>
<dbReference type="Proteomes" id="UP000187203">
    <property type="component" value="Unassembled WGS sequence"/>
</dbReference>
<name>A0A1R3KN88_9ROSI</name>
<comment type="caution">
    <text evidence="2">The sequence shown here is derived from an EMBL/GenBank/DDBJ whole genome shotgun (WGS) entry which is preliminary data.</text>
</comment>
<feature type="region of interest" description="Disordered" evidence="1">
    <location>
        <begin position="308"/>
        <end position="365"/>
    </location>
</feature>
<dbReference type="AlphaFoldDB" id="A0A1R3KN88"/>
<feature type="compositionally biased region" description="Polar residues" evidence="1">
    <location>
        <begin position="323"/>
        <end position="338"/>
    </location>
</feature>
<keyword evidence="3" id="KW-1185">Reference proteome</keyword>
<dbReference type="Gene3D" id="2.40.50.140">
    <property type="entry name" value="Nucleic acid-binding proteins"/>
    <property type="match status" value="2"/>
</dbReference>
<organism evidence="2 3">
    <name type="scientific">Corchorus olitorius</name>
    <dbReference type="NCBI Taxonomy" id="93759"/>
    <lineage>
        <taxon>Eukaryota</taxon>
        <taxon>Viridiplantae</taxon>
        <taxon>Streptophyta</taxon>
        <taxon>Embryophyta</taxon>
        <taxon>Tracheophyta</taxon>
        <taxon>Spermatophyta</taxon>
        <taxon>Magnoliopsida</taxon>
        <taxon>eudicotyledons</taxon>
        <taxon>Gunneridae</taxon>
        <taxon>Pentapetalae</taxon>
        <taxon>rosids</taxon>
        <taxon>malvids</taxon>
        <taxon>Malvales</taxon>
        <taxon>Malvaceae</taxon>
        <taxon>Grewioideae</taxon>
        <taxon>Apeibeae</taxon>
        <taxon>Corchorus</taxon>
    </lineage>
</organism>
<evidence type="ECO:0000313" key="3">
    <source>
        <dbReference type="Proteomes" id="UP000187203"/>
    </source>
</evidence>